<keyword evidence="4 6" id="KW-1133">Transmembrane helix</keyword>
<dbReference type="SUPFAM" id="SSF81342">
    <property type="entry name" value="Transmembrane di-heme cytochromes"/>
    <property type="match status" value="1"/>
</dbReference>
<protein>
    <submittedName>
        <fullName evidence="9">Molybdopterin-dependent oxidoreductase</fullName>
    </submittedName>
</protein>
<evidence type="ECO:0000256" key="3">
    <source>
        <dbReference type="ARBA" id="ARBA00022692"/>
    </source>
</evidence>
<evidence type="ECO:0000256" key="4">
    <source>
        <dbReference type="ARBA" id="ARBA00022989"/>
    </source>
</evidence>
<feature type="transmembrane region" description="Helical" evidence="6">
    <location>
        <begin position="67"/>
        <end position="88"/>
    </location>
</feature>
<feature type="transmembrane region" description="Helical" evidence="6">
    <location>
        <begin position="245"/>
        <end position="267"/>
    </location>
</feature>
<feature type="transmembrane region" description="Helical" evidence="6">
    <location>
        <begin position="329"/>
        <end position="351"/>
    </location>
</feature>
<dbReference type="Proteomes" id="UP001205861">
    <property type="component" value="Unassembled WGS sequence"/>
</dbReference>
<dbReference type="PANTHER" id="PTHR43032">
    <property type="entry name" value="PROTEIN-METHIONINE-SULFOXIDE REDUCTASE"/>
    <property type="match status" value="1"/>
</dbReference>
<organism evidence="9 10">
    <name type="scientific">Massilia solisilvae</name>
    <dbReference type="NCBI Taxonomy" id="1811225"/>
    <lineage>
        <taxon>Bacteria</taxon>
        <taxon>Pseudomonadati</taxon>
        <taxon>Pseudomonadota</taxon>
        <taxon>Betaproteobacteria</taxon>
        <taxon>Burkholderiales</taxon>
        <taxon>Oxalobacteraceae</taxon>
        <taxon>Telluria group</taxon>
        <taxon>Massilia</taxon>
    </lineage>
</organism>
<accession>A0ABT2BEF1</accession>
<dbReference type="Pfam" id="PF00174">
    <property type="entry name" value="Oxidored_molyb"/>
    <property type="match status" value="1"/>
</dbReference>
<keyword evidence="5 6" id="KW-0472">Membrane</keyword>
<evidence type="ECO:0000256" key="1">
    <source>
        <dbReference type="ARBA" id="ARBA00004651"/>
    </source>
</evidence>
<evidence type="ECO:0000256" key="5">
    <source>
        <dbReference type="ARBA" id="ARBA00023136"/>
    </source>
</evidence>
<evidence type="ECO:0000256" key="6">
    <source>
        <dbReference type="SAM" id="Phobius"/>
    </source>
</evidence>
<comment type="subcellular location">
    <subcellularLocation>
        <location evidence="1">Cell membrane</location>
        <topology evidence="1">Multi-pass membrane protein</topology>
    </subcellularLocation>
</comment>
<dbReference type="SUPFAM" id="SSF56524">
    <property type="entry name" value="Oxidoreductase molybdopterin-binding domain"/>
    <property type="match status" value="1"/>
</dbReference>
<dbReference type="InterPro" id="IPR016174">
    <property type="entry name" value="Di-haem_cyt_TM"/>
</dbReference>
<feature type="transmembrane region" description="Helical" evidence="6">
    <location>
        <begin position="288"/>
        <end position="309"/>
    </location>
</feature>
<keyword evidence="10" id="KW-1185">Reference proteome</keyword>
<keyword evidence="3 6" id="KW-0812">Transmembrane</keyword>
<proteinExistence type="predicted"/>
<reference evidence="9 10" key="1">
    <citation type="submission" date="2022-08" db="EMBL/GenBank/DDBJ databases">
        <title>Reclassification of Massilia species as members of the genera Telluria, Duganella, Pseudoduganella, Mokoshia gen. nov. and Zemynaea gen. nov. using orthogonal and non-orthogonal genome-based approaches.</title>
        <authorList>
            <person name="Bowman J.P."/>
        </authorList>
    </citation>
    <scope>NUCLEOTIDE SEQUENCE [LARGE SCALE GENOMIC DNA]</scope>
    <source>
        <strain evidence="9 10">JCM 31607</strain>
    </source>
</reference>
<evidence type="ECO:0000313" key="9">
    <source>
        <dbReference type="EMBL" id="MCS0606857.1"/>
    </source>
</evidence>
<evidence type="ECO:0000259" key="8">
    <source>
        <dbReference type="Pfam" id="PF01292"/>
    </source>
</evidence>
<dbReference type="InterPro" id="IPR000572">
    <property type="entry name" value="OxRdtase_Mopterin-bd_dom"/>
</dbReference>
<evidence type="ECO:0000313" key="10">
    <source>
        <dbReference type="Proteomes" id="UP001205861"/>
    </source>
</evidence>
<name>A0ABT2BEF1_9BURK</name>
<dbReference type="InterPro" id="IPR036374">
    <property type="entry name" value="OxRdtase_Mopterin-bd_sf"/>
</dbReference>
<feature type="domain" description="Oxidoreductase molybdopterin-binding" evidence="7">
    <location>
        <begin position="409"/>
        <end position="548"/>
    </location>
</feature>
<feature type="transmembrane region" description="Helical" evidence="6">
    <location>
        <begin position="100"/>
        <end position="119"/>
    </location>
</feature>
<gene>
    <name evidence="9" type="ORF">NX773_01590</name>
</gene>
<sequence length="572" mass="64871">MDSRHDPLQASLTNAPDNLRLDQWLPPQHGIVPRLRIGQRWISSLWALPLIIVALCVAIVAAQQLRALPAVAAFIANYPGLTPLSSAVHTGFPWWLRLQHFLNLLFMVFIIRSGIQILADHPRLYWSRGSVPGLEWFRFQREVPRDRVWTSKDDAVTIPSWLGLPGVRHSVGLARWWHLSVNLLWLVNGLVSYVLLFSTDQWHRLVPTSWSVFPNALSTALQYLSLQFPVEQAWTRYNGLQQLTYFVTVFVAAPMAAITGLMQSPAIANRFGALSRRLSRQAARSVHFLVLCWFLLFIFIHVTLVFVTGMRRNLNFMFAGVNDDSWRGLAWFAVAMALLAIAWVGASPFTIKHARLVQKSGRHLIGKLKGLAERWEPRVQYADSDISPYFWLNGTLPNSAAYDALRREDFADYRLRIGGLVARPCTLSLAQIKALDKQVQVSEHFCIQGWSGVAKWGGVPVRRLLELVAPLPSAHYVVFYSFADGAAGGRYYDVHSIDNMRHALSLLAYEMNDAPLTFMHGAPLRLRCENELGFKMVKWIEAIELVDDFRQLGAGQGGYNEDHEFYGYRMPI</sequence>
<dbReference type="Gene3D" id="1.20.950.20">
    <property type="entry name" value="Transmembrane di-heme cytochromes, Chain C"/>
    <property type="match status" value="1"/>
</dbReference>
<dbReference type="EMBL" id="JANUGV010000001">
    <property type="protein sequence ID" value="MCS0606857.1"/>
    <property type="molecule type" value="Genomic_DNA"/>
</dbReference>
<feature type="transmembrane region" description="Helical" evidence="6">
    <location>
        <begin position="41"/>
        <end position="61"/>
    </location>
</feature>
<evidence type="ECO:0000259" key="7">
    <source>
        <dbReference type="Pfam" id="PF00174"/>
    </source>
</evidence>
<dbReference type="RefSeq" id="WP_258854657.1">
    <property type="nucleotide sequence ID" value="NZ_JANUGV010000001.1"/>
</dbReference>
<comment type="caution">
    <text evidence="9">The sequence shown here is derived from an EMBL/GenBank/DDBJ whole genome shotgun (WGS) entry which is preliminary data.</text>
</comment>
<keyword evidence="2" id="KW-1003">Cell membrane</keyword>
<dbReference type="Gene3D" id="3.90.420.10">
    <property type="entry name" value="Oxidoreductase, molybdopterin-binding domain"/>
    <property type="match status" value="1"/>
</dbReference>
<feature type="domain" description="Cytochrome b561 bacterial/Ni-hydrogenase" evidence="8">
    <location>
        <begin position="92"/>
        <end position="320"/>
    </location>
</feature>
<evidence type="ECO:0000256" key="2">
    <source>
        <dbReference type="ARBA" id="ARBA00022475"/>
    </source>
</evidence>
<dbReference type="Pfam" id="PF01292">
    <property type="entry name" value="Ni_hydr_CYTB"/>
    <property type="match status" value="1"/>
</dbReference>
<dbReference type="InterPro" id="IPR011577">
    <property type="entry name" value="Cyt_b561_bac/Ni-Hgenase"/>
</dbReference>
<feature type="transmembrane region" description="Helical" evidence="6">
    <location>
        <begin position="176"/>
        <end position="196"/>
    </location>
</feature>